<feature type="region of interest" description="Disordered" evidence="1">
    <location>
        <begin position="94"/>
        <end position="139"/>
    </location>
</feature>
<sequence>MIGRNVESFMQSRGFFTGRRSTDENSRGIATAYRSNGEVIRDDYRSSNRLEERGNGREANYPRYGRAERNHRDRSVCSKNVCPQERGTVANYVDRDEEMQPRRTRQRDPADAYENRNTWRAGPSDLNVGGGGSKPILRNGISHRRGERLYSSTLPRRNRTINFRDQLSNSLESRRCYPKSLQDLSGLELDGRIRDRSDVPSFLSNNWRDDRLDDGQRRRRHREDQLQDDYLRLYRNLSRLDKYAPGGKYEPGQEEMDVALGYRMTKTIFGFLEFAMTKDDAAGLLYL</sequence>
<dbReference type="Proteomes" id="UP000076502">
    <property type="component" value="Unassembled WGS sequence"/>
</dbReference>
<accession>A0A154P4E4</accession>
<evidence type="ECO:0000313" key="3">
    <source>
        <dbReference type="Proteomes" id="UP000076502"/>
    </source>
</evidence>
<dbReference type="AlphaFoldDB" id="A0A154P4E4"/>
<keyword evidence="3" id="KW-1185">Reference proteome</keyword>
<name>A0A154P4E4_DUFNO</name>
<gene>
    <name evidence="2" type="ORF">WN55_10641</name>
</gene>
<evidence type="ECO:0000313" key="2">
    <source>
        <dbReference type="EMBL" id="KZC06727.1"/>
    </source>
</evidence>
<protein>
    <submittedName>
        <fullName evidence="2">Uncharacterized protein</fullName>
    </submittedName>
</protein>
<feature type="compositionally biased region" description="Basic and acidic residues" evidence="1">
    <location>
        <begin position="98"/>
        <end position="114"/>
    </location>
</feature>
<proteinExistence type="predicted"/>
<reference evidence="2 3" key="1">
    <citation type="submission" date="2015-07" db="EMBL/GenBank/DDBJ databases">
        <title>The genome of Dufourea novaeangliae.</title>
        <authorList>
            <person name="Pan H."/>
            <person name="Kapheim K."/>
        </authorList>
    </citation>
    <scope>NUCLEOTIDE SEQUENCE [LARGE SCALE GENOMIC DNA]</scope>
    <source>
        <strain evidence="2">0120121106</strain>
        <tissue evidence="2">Whole body</tissue>
    </source>
</reference>
<organism evidence="2 3">
    <name type="scientific">Dufourea novaeangliae</name>
    <name type="common">Sweat bee</name>
    <dbReference type="NCBI Taxonomy" id="178035"/>
    <lineage>
        <taxon>Eukaryota</taxon>
        <taxon>Metazoa</taxon>
        <taxon>Ecdysozoa</taxon>
        <taxon>Arthropoda</taxon>
        <taxon>Hexapoda</taxon>
        <taxon>Insecta</taxon>
        <taxon>Pterygota</taxon>
        <taxon>Neoptera</taxon>
        <taxon>Endopterygota</taxon>
        <taxon>Hymenoptera</taxon>
        <taxon>Apocrita</taxon>
        <taxon>Aculeata</taxon>
        <taxon>Apoidea</taxon>
        <taxon>Anthophila</taxon>
        <taxon>Halictidae</taxon>
        <taxon>Rophitinae</taxon>
        <taxon>Dufourea</taxon>
    </lineage>
</organism>
<dbReference type="EMBL" id="KQ434809">
    <property type="protein sequence ID" value="KZC06727.1"/>
    <property type="molecule type" value="Genomic_DNA"/>
</dbReference>
<evidence type="ECO:0000256" key="1">
    <source>
        <dbReference type="SAM" id="MobiDB-lite"/>
    </source>
</evidence>